<sequence>MRRPRRRFARHRAGRMRLLLMPVVLGLLAMHGLGPVPVPPVTHAAHGQPAVAAPAGDHEPSEPSGPCGHDSGPDGHLSHADDTCAAGGTGKAPALPALRPVAMPGAGEFQQGPQRAPGALGARPPPSLSQLQLLRI</sequence>
<dbReference type="EMBL" id="BAAAMJ010000068">
    <property type="protein sequence ID" value="GAA1932124.1"/>
    <property type="molecule type" value="Genomic_DNA"/>
</dbReference>
<feature type="compositionally biased region" description="Basic and acidic residues" evidence="1">
    <location>
        <begin position="71"/>
        <end position="82"/>
    </location>
</feature>
<dbReference type="Pfam" id="PF19650">
    <property type="entry name" value="DUF6153"/>
    <property type="match status" value="1"/>
</dbReference>
<evidence type="ECO:0000256" key="1">
    <source>
        <dbReference type="SAM" id="MobiDB-lite"/>
    </source>
</evidence>
<feature type="compositionally biased region" description="Low complexity" evidence="1">
    <location>
        <begin position="41"/>
        <end position="55"/>
    </location>
</feature>
<dbReference type="Proteomes" id="UP001501303">
    <property type="component" value="Unassembled WGS sequence"/>
</dbReference>
<dbReference type="InterPro" id="IPR046151">
    <property type="entry name" value="DUF6153"/>
</dbReference>
<evidence type="ECO:0008006" key="4">
    <source>
        <dbReference type="Google" id="ProtNLM"/>
    </source>
</evidence>
<name>A0ABN2PU80_9ACTN</name>
<proteinExistence type="predicted"/>
<accession>A0ABN2PU80</accession>
<gene>
    <name evidence="2" type="ORF">GCM10009716_44200</name>
</gene>
<keyword evidence="3" id="KW-1185">Reference proteome</keyword>
<reference evidence="2 3" key="1">
    <citation type="journal article" date="2019" name="Int. J. Syst. Evol. Microbiol.">
        <title>The Global Catalogue of Microorganisms (GCM) 10K type strain sequencing project: providing services to taxonomists for standard genome sequencing and annotation.</title>
        <authorList>
            <consortium name="The Broad Institute Genomics Platform"/>
            <consortium name="The Broad Institute Genome Sequencing Center for Infectious Disease"/>
            <person name="Wu L."/>
            <person name="Ma J."/>
        </authorList>
    </citation>
    <scope>NUCLEOTIDE SEQUENCE [LARGE SCALE GENOMIC DNA]</scope>
    <source>
        <strain evidence="2 3">JCM 13581</strain>
    </source>
</reference>
<evidence type="ECO:0000313" key="2">
    <source>
        <dbReference type="EMBL" id="GAA1932124.1"/>
    </source>
</evidence>
<evidence type="ECO:0000313" key="3">
    <source>
        <dbReference type="Proteomes" id="UP001501303"/>
    </source>
</evidence>
<feature type="compositionally biased region" description="Low complexity" evidence="1">
    <location>
        <begin position="110"/>
        <end position="136"/>
    </location>
</feature>
<organism evidence="2 3">
    <name type="scientific">Streptomyces sodiiphilus</name>
    <dbReference type="NCBI Taxonomy" id="226217"/>
    <lineage>
        <taxon>Bacteria</taxon>
        <taxon>Bacillati</taxon>
        <taxon>Actinomycetota</taxon>
        <taxon>Actinomycetes</taxon>
        <taxon>Kitasatosporales</taxon>
        <taxon>Streptomycetaceae</taxon>
        <taxon>Streptomyces</taxon>
    </lineage>
</organism>
<feature type="region of interest" description="Disordered" evidence="1">
    <location>
        <begin position="35"/>
        <end position="136"/>
    </location>
</feature>
<protein>
    <recommendedName>
        <fullName evidence="4">Secreted protein</fullName>
    </recommendedName>
</protein>
<comment type="caution">
    <text evidence="2">The sequence shown here is derived from an EMBL/GenBank/DDBJ whole genome shotgun (WGS) entry which is preliminary data.</text>
</comment>
<dbReference type="RefSeq" id="WP_344265596.1">
    <property type="nucleotide sequence ID" value="NZ_BAAAMJ010000068.1"/>
</dbReference>